<keyword evidence="3" id="KW-1185">Reference proteome</keyword>
<dbReference type="RefSeq" id="WP_154756116.1">
    <property type="nucleotide sequence ID" value="NZ_WMBA01000008.1"/>
</dbReference>
<accession>A0A6N7YLS2</accession>
<gene>
    <name evidence="2" type="ORF">GKO32_07775</name>
</gene>
<dbReference type="EMBL" id="WMBA01000008">
    <property type="protein sequence ID" value="MTD53877.1"/>
    <property type="molecule type" value="Genomic_DNA"/>
</dbReference>
<proteinExistence type="predicted"/>
<dbReference type="AlphaFoldDB" id="A0A6N7YLS2"/>
<feature type="coiled-coil region" evidence="1">
    <location>
        <begin position="1"/>
        <end position="28"/>
    </location>
</feature>
<comment type="caution">
    <text evidence="2">The sequence shown here is derived from an EMBL/GenBank/DDBJ whole genome shotgun (WGS) entry which is preliminary data.</text>
</comment>
<sequence>MTRHRATARHLRRLIEHLERERHEILTNTHGTDEWRIGFCDGLEAAQRLIRKGA</sequence>
<protein>
    <submittedName>
        <fullName evidence="2">Uncharacterized protein</fullName>
    </submittedName>
</protein>
<evidence type="ECO:0000313" key="3">
    <source>
        <dbReference type="Proteomes" id="UP000440096"/>
    </source>
</evidence>
<organism evidence="2 3">
    <name type="scientific">Amycolatopsis pithecellobii</name>
    <dbReference type="NCBI Taxonomy" id="664692"/>
    <lineage>
        <taxon>Bacteria</taxon>
        <taxon>Bacillati</taxon>
        <taxon>Actinomycetota</taxon>
        <taxon>Actinomycetes</taxon>
        <taxon>Pseudonocardiales</taxon>
        <taxon>Pseudonocardiaceae</taxon>
        <taxon>Amycolatopsis</taxon>
    </lineage>
</organism>
<reference evidence="2 3" key="1">
    <citation type="submission" date="2019-11" db="EMBL/GenBank/DDBJ databases">
        <title>Draft genome of Amycolatopsis RM579.</title>
        <authorList>
            <person name="Duangmal K."/>
            <person name="Mingma R."/>
        </authorList>
    </citation>
    <scope>NUCLEOTIDE SEQUENCE [LARGE SCALE GENOMIC DNA]</scope>
    <source>
        <strain evidence="2 3">RM579</strain>
    </source>
</reference>
<keyword evidence="1" id="KW-0175">Coiled coil</keyword>
<evidence type="ECO:0000256" key="1">
    <source>
        <dbReference type="SAM" id="Coils"/>
    </source>
</evidence>
<name>A0A6N7YLS2_9PSEU</name>
<evidence type="ECO:0000313" key="2">
    <source>
        <dbReference type="EMBL" id="MTD53877.1"/>
    </source>
</evidence>
<dbReference type="Proteomes" id="UP000440096">
    <property type="component" value="Unassembled WGS sequence"/>
</dbReference>